<accession>A0ABW5LZK6</accession>
<dbReference type="RefSeq" id="WP_381520610.1">
    <property type="nucleotide sequence ID" value="NZ_JBHULN010000003.1"/>
</dbReference>
<proteinExistence type="predicted"/>
<keyword evidence="3" id="KW-1185">Reference proteome</keyword>
<dbReference type="Proteomes" id="UP001597469">
    <property type="component" value="Unassembled WGS sequence"/>
</dbReference>
<gene>
    <name evidence="2" type="ORF">ACFSUS_06185</name>
</gene>
<evidence type="ECO:0000256" key="1">
    <source>
        <dbReference type="SAM" id="MobiDB-lite"/>
    </source>
</evidence>
<organism evidence="2 3">
    <name type="scientific">Spirosoma soli</name>
    <dbReference type="NCBI Taxonomy" id="1770529"/>
    <lineage>
        <taxon>Bacteria</taxon>
        <taxon>Pseudomonadati</taxon>
        <taxon>Bacteroidota</taxon>
        <taxon>Cytophagia</taxon>
        <taxon>Cytophagales</taxon>
        <taxon>Cytophagaceae</taxon>
        <taxon>Spirosoma</taxon>
    </lineage>
</organism>
<feature type="region of interest" description="Disordered" evidence="1">
    <location>
        <begin position="1"/>
        <end position="36"/>
    </location>
</feature>
<reference evidence="3" key="1">
    <citation type="journal article" date="2019" name="Int. J. Syst. Evol. Microbiol.">
        <title>The Global Catalogue of Microorganisms (GCM) 10K type strain sequencing project: providing services to taxonomists for standard genome sequencing and annotation.</title>
        <authorList>
            <consortium name="The Broad Institute Genomics Platform"/>
            <consortium name="The Broad Institute Genome Sequencing Center for Infectious Disease"/>
            <person name="Wu L."/>
            <person name="Ma J."/>
        </authorList>
    </citation>
    <scope>NUCLEOTIDE SEQUENCE [LARGE SCALE GENOMIC DNA]</scope>
    <source>
        <strain evidence="3">KCTC 42805</strain>
    </source>
</reference>
<sequence length="114" mass="11910">MMTMRYFNPDSSELTGGNLSRQSVGAVPSVMDNDPNADEQIINQQAGEQYPKDVEEPAAGGKITPDNLADSIAYAIDGSGPGPTNDTTDVGGHKIITEGITGAGLDDEEQALRS</sequence>
<name>A0ABW5LZK6_9BACT</name>
<comment type="caution">
    <text evidence="2">The sequence shown here is derived from an EMBL/GenBank/DDBJ whole genome shotgun (WGS) entry which is preliminary data.</text>
</comment>
<evidence type="ECO:0000313" key="3">
    <source>
        <dbReference type="Proteomes" id="UP001597469"/>
    </source>
</evidence>
<evidence type="ECO:0000313" key="2">
    <source>
        <dbReference type="EMBL" id="MFD2570215.1"/>
    </source>
</evidence>
<dbReference type="EMBL" id="JBHULN010000003">
    <property type="protein sequence ID" value="MFD2570215.1"/>
    <property type="molecule type" value="Genomic_DNA"/>
</dbReference>
<protein>
    <submittedName>
        <fullName evidence="2">Uncharacterized protein</fullName>
    </submittedName>
</protein>
<feature type="compositionally biased region" description="Polar residues" evidence="1">
    <location>
        <begin position="9"/>
        <end position="23"/>
    </location>
</feature>